<evidence type="ECO:0000313" key="1">
    <source>
        <dbReference type="EMBL" id="GMR34373.1"/>
    </source>
</evidence>
<feature type="non-terminal residue" evidence="1">
    <location>
        <position position="1"/>
    </location>
</feature>
<evidence type="ECO:0000313" key="2">
    <source>
        <dbReference type="Proteomes" id="UP001328107"/>
    </source>
</evidence>
<sequence length="71" mass="8278">QTALVMTVAQMQYQMDPIYVNHLRADLTRSLATLASRWVQTEKEYDELVQVYDQEDSGEKPEIQTWEGTLD</sequence>
<dbReference type="AlphaFoldDB" id="A0AAN4Z4X0"/>
<organism evidence="1 2">
    <name type="scientific">Pristionchus mayeri</name>
    <dbReference type="NCBI Taxonomy" id="1317129"/>
    <lineage>
        <taxon>Eukaryota</taxon>
        <taxon>Metazoa</taxon>
        <taxon>Ecdysozoa</taxon>
        <taxon>Nematoda</taxon>
        <taxon>Chromadorea</taxon>
        <taxon>Rhabditida</taxon>
        <taxon>Rhabditina</taxon>
        <taxon>Diplogasteromorpha</taxon>
        <taxon>Diplogasteroidea</taxon>
        <taxon>Neodiplogasteridae</taxon>
        <taxon>Pristionchus</taxon>
    </lineage>
</organism>
<name>A0AAN4Z4X0_9BILA</name>
<protein>
    <submittedName>
        <fullName evidence="1">Uncharacterized protein</fullName>
    </submittedName>
</protein>
<dbReference type="Proteomes" id="UP001328107">
    <property type="component" value="Unassembled WGS sequence"/>
</dbReference>
<reference evidence="2" key="1">
    <citation type="submission" date="2022-10" db="EMBL/GenBank/DDBJ databases">
        <title>Genome assembly of Pristionchus species.</title>
        <authorList>
            <person name="Yoshida K."/>
            <person name="Sommer R.J."/>
        </authorList>
    </citation>
    <scope>NUCLEOTIDE SEQUENCE [LARGE SCALE GENOMIC DNA]</scope>
    <source>
        <strain evidence="2">RS5460</strain>
    </source>
</reference>
<keyword evidence="2" id="KW-1185">Reference proteome</keyword>
<dbReference type="EMBL" id="BTRK01000002">
    <property type="protein sequence ID" value="GMR34373.1"/>
    <property type="molecule type" value="Genomic_DNA"/>
</dbReference>
<accession>A0AAN4Z4X0</accession>
<comment type="caution">
    <text evidence="1">The sequence shown here is derived from an EMBL/GenBank/DDBJ whole genome shotgun (WGS) entry which is preliminary data.</text>
</comment>
<proteinExistence type="predicted"/>
<gene>
    <name evidence="1" type="ORF">PMAYCL1PPCAC_04568</name>
</gene>
<feature type="non-terminal residue" evidence="1">
    <location>
        <position position="71"/>
    </location>
</feature>